<keyword evidence="16" id="KW-1133">Transmembrane helix</keyword>
<dbReference type="PRINTS" id="PR00843">
    <property type="entry name" value="GLHYDRLASE30"/>
</dbReference>
<evidence type="ECO:0000256" key="12">
    <source>
        <dbReference type="ARBA" id="ARBA00022792"/>
    </source>
</evidence>
<keyword evidence="17" id="KW-0443">Lipid metabolism</keyword>
<dbReference type="SMART" id="SM00875">
    <property type="entry name" value="BACK"/>
    <property type="match status" value="1"/>
</dbReference>
<evidence type="ECO:0000256" key="3">
    <source>
        <dbReference type="ARBA" id="ARBA00004760"/>
    </source>
</evidence>
<comment type="pathway">
    <text evidence="4">Sphingolipid metabolism.</text>
</comment>
<dbReference type="Gene3D" id="3.30.710.10">
    <property type="entry name" value="Potassium Channel Kv1.1, Chain A"/>
    <property type="match status" value="2"/>
</dbReference>
<evidence type="ECO:0000256" key="16">
    <source>
        <dbReference type="ARBA" id="ARBA00022989"/>
    </source>
</evidence>
<keyword evidence="9 23" id="KW-0812">Transmembrane</keyword>
<comment type="similarity">
    <text evidence="6">Belongs to the mitochondrial carrier (TC 2.A.29) family.</text>
</comment>
<evidence type="ECO:0000256" key="24">
    <source>
        <dbReference type="SAM" id="MobiDB-lite"/>
    </source>
</evidence>
<evidence type="ECO:0000256" key="22">
    <source>
        <dbReference type="ARBA" id="ARBA00051345"/>
    </source>
</evidence>
<evidence type="ECO:0000256" key="6">
    <source>
        <dbReference type="ARBA" id="ARBA00006375"/>
    </source>
</evidence>
<dbReference type="GO" id="GO:0061138">
    <property type="term" value="P:morphogenesis of a branching epithelium"/>
    <property type="evidence" value="ECO:0007669"/>
    <property type="project" value="InterPro"/>
</dbReference>
<keyword evidence="19 23" id="KW-0472">Membrane</keyword>
<evidence type="ECO:0000256" key="21">
    <source>
        <dbReference type="ARBA" id="ARBA00050474"/>
    </source>
</evidence>
<accession>A0A9Q0M0G9</accession>
<evidence type="ECO:0000256" key="7">
    <source>
        <dbReference type="ARBA" id="ARBA00012658"/>
    </source>
</evidence>
<dbReference type="Gene3D" id="1.10.238.10">
    <property type="entry name" value="EF-hand"/>
    <property type="match status" value="2"/>
</dbReference>
<dbReference type="SUPFAM" id="SSF47473">
    <property type="entry name" value="EF-hand"/>
    <property type="match status" value="2"/>
</dbReference>
<dbReference type="GO" id="GO:0043490">
    <property type="term" value="P:malate-aspartate shuttle"/>
    <property type="evidence" value="ECO:0007669"/>
    <property type="project" value="UniProtKB-ARBA"/>
</dbReference>
<dbReference type="GO" id="GO:0008202">
    <property type="term" value="P:steroid metabolic process"/>
    <property type="evidence" value="ECO:0007669"/>
    <property type="project" value="UniProtKB-ARBA"/>
</dbReference>
<feature type="repeat" description="Solcar" evidence="23">
    <location>
        <begin position="1538"/>
        <end position="1629"/>
    </location>
</feature>
<dbReference type="InterPro" id="IPR011333">
    <property type="entry name" value="SKP1/BTB/POZ_sf"/>
</dbReference>
<proteinExistence type="inferred from homology"/>
<evidence type="ECO:0000256" key="20">
    <source>
        <dbReference type="ARBA" id="ARBA00038674"/>
    </source>
</evidence>
<organism evidence="27 28">
    <name type="scientific">Blomia tropicalis</name>
    <name type="common">Mite</name>
    <dbReference type="NCBI Taxonomy" id="40697"/>
    <lineage>
        <taxon>Eukaryota</taxon>
        <taxon>Metazoa</taxon>
        <taxon>Ecdysozoa</taxon>
        <taxon>Arthropoda</taxon>
        <taxon>Chelicerata</taxon>
        <taxon>Arachnida</taxon>
        <taxon>Acari</taxon>
        <taxon>Acariformes</taxon>
        <taxon>Sarcoptiformes</taxon>
        <taxon>Astigmata</taxon>
        <taxon>Glycyphagoidea</taxon>
        <taxon>Echimyopodidae</taxon>
        <taxon>Blomia</taxon>
    </lineage>
</organism>
<dbReference type="Pfam" id="PF00036">
    <property type="entry name" value="EF-hand_1"/>
    <property type="match status" value="1"/>
</dbReference>
<dbReference type="PROSITE" id="PS50222">
    <property type="entry name" value="EF_HAND_2"/>
    <property type="match status" value="2"/>
</dbReference>
<dbReference type="PROSITE" id="PS50920">
    <property type="entry name" value="SOLCAR"/>
    <property type="match status" value="3"/>
</dbReference>
<dbReference type="GO" id="GO:0005774">
    <property type="term" value="C:vacuolar membrane"/>
    <property type="evidence" value="ECO:0007669"/>
    <property type="project" value="UniProtKB-ARBA"/>
</dbReference>
<keyword evidence="13" id="KW-0378">Hydrolase</keyword>
<dbReference type="InterPro" id="IPR018247">
    <property type="entry name" value="EF_Hand_1_Ca_BS"/>
</dbReference>
<keyword evidence="18" id="KW-0496">Mitochondrion</keyword>
<dbReference type="FunFam" id="1.50.40.10:FF:000004">
    <property type="entry name" value="Calcium-binding mitochondrial carrier protein Aralar1"/>
    <property type="match status" value="1"/>
</dbReference>
<dbReference type="GO" id="GO:0005764">
    <property type="term" value="C:lysosome"/>
    <property type="evidence" value="ECO:0007669"/>
    <property type="project" value="UniProtKB-ARBA"/>
</dbReference>
<evidence type="ECO:0000313" key="28">
    <source>
        <dbReference type="Proteomes" id="UP001142055"/>
    </source>
</evidence>
<feature type="region of interest" description="Disordered" evidence="24">
    <location>
        <begin position="1"/>
        <end position="21"/>
    </location>
</feature>
<dbReference type="PANTHER" id="PTHR16064:SF3">
    <property type="entry name" value="BTB_POZ DOMAIN-CONTAINING PROTEIN 7"/>
    <property type="match status" value="1"/>
</dbReference>
<gene>
    <name evidence="27" type="ORF">RDWZM_008960</name>
</gene>
<keyword evidence="8" id="KW-0813">Transport</keyword>
<dbReference type="GO" id="GO:0016241">
    <property type="term" value="P:regulation of macroautophagy"/>
    <property type="evidence" value="ECO:0007669"/>
    <property type="project" value="UniProtKB-ARBA"/>
</dbReference>
<evidence type="ECO:0000259" key="25">
    <source>
        <dbReference type="PROSITE" id="PS50097"/>
    </source>
</evidence>
<feature type="domain" description="BTB" evidence="25">
    <location>
        <begin position="135"/>
        <end position="203"/>
    </location>
</feature>
<evidence type="ECO:0000256" key="8">
    <source>
        <dbReference type="ARBA" id="ARBA00022448"/>
    </source>
</evidence>
<evidence type="ECO:0000313" key="27">
    <source>
        <dbReference type="EMBL" id="KAJ6217803.1"/>
    </source>
</evidence>
<feature type="domain" description="BTB" evidence="25">
    <location>
        <begin position="242"/>
        <end position="344"/>
    </location>
</feature>
<dbReference type="InterPro" id="IPR018108">
    <property type="entry name" value="MCP_transmembrane"/>
</dbReference>
<dbReference type="SMART" id="SM00225">
    <property type="entry name" value="BTB"/>
    <property type="match status" value="2"/>
</dbReference>
<dbReference type="Proteomes" id="UP001142055">
    <property type="component" value="Chromosome 3"/>
</dbReference>
<dbReference type="GO" id="GO:0030163">
    <property type="term" value="P:protein catabolic process"/>
    <property type="evidence" value="ECO:0007669"/>
    <property type="project" value="UniProtKB-ARBA"/>
</dbReference>
<dbReference type="InterPro" id="IPR001139">
    <property type="entry name" value="Glyco_hydro_30"/>
</dbReference>
<feature type="repeat" description="Solcar" evidence="23">
    <location>
        <begin position="1729"/>
        <end position="1817"/>
    </location>
</feature>
<evidence type="ECO:0000256" key="23">
    <source>
        <dbReference type="PROSITE-ProRule" id="PRU00282"/>
    </source>
</evidence>
<dbReference type="PROSITE" id="PS00018">
    <property type="entry name" value="EF_HAND_1"/>
    <property type="match status" value="1"/>
</dbReference>
<evidence type="ECO:0000256" key="1">
    <source>
        <dbReference type="ARBA" id="ARBA00001013"/>
    </source>
</evidence>
<dbReference type="GO" id="GO:0005102">
    <property type="term" value="F:signaling receptor binding"/>
    <property type="evidence" value="ECO:0007669"/>
    <property type="project" value="UniProtKB-ARBA"/>
</dbReference>
<dbReference type="FunFam" id="3.20.20.80:FF:000030">
    <property type="entry name" value="Lysosomal acid glucosylceramidase"/>
    <property type="match status" value="1"/>
</dbReference>
<keyword evidence="10" id="KW-0732">Signal</keyword>
<dbReference type="InterPro" id="IPR011705">
    <property type="entry name" value="BACK"/>
</dbReference>
<feature type="domain" description="EF-hand" evidence="26">
    <location>
        <begin position="1367"/>
        <end position="1402"/>
    </location>
</feature>
<keyword evidence="11" id="KW-0677">Repeat</keyword>
<comment type="catalytic activity">
    <reaction evidence="22">
        <text>an N-acyl-1-beta-D-glucosyl-15-methylhexadecasphing-4-enine + H2O = an N-acyl-15-methylhexadecasphing-4-enine + D-glucose</text>
        <dbReference type="Rhea" id="RHEA:34755"/>
        <dbReference type="ChEBI" id="CHEBI:4167"/>
        <dbReference type="ChEBI" id="CHEBI:15377"/>
        <dbReference type="ChEBI" id="CHEBI:70815"/>
        <dbReference type="ChEBI" id="CHEBI:70846"/>
    </reaction>
    <physiologicalReaction direction="left-to-right" evidence="22">
        <dbReference type="Rhea" id="RHEA:34756"/>
    </physiologicalReaction>
</comment>
<dbReference type="SUPFAM" id="SSF54695">
    <property type="entry name" value="POZ domain"/>
    <property type="match status" value="2"/>
</dbReference>
<evidence type="ECO:0000256" key="10">
    <source>
        <dbReference type="ARBA" id="ARBA00022729"/>
    </source>
</evidence>
<dbReference type="PROSITE" id="PS50097">
    <property type="entry name" value="BTB"/>
    <property type="match status" value="2"/>
</dbReference>
<dbReference type="Gene3D" id="3.20.20.80">
    <property type="entry name" value="Glycosidases"/>
    <property type="match status" value="1"/>
</dbReference>
<evidence type="ECO:0000256" key="15">
    <source>
        <dbReference type="ARBA" id="ARBA00022919"/>
    </source>
</evidence>
<evidence type="ECO:0000256" key="11">
    <source>
        <dbReference type="ARBA" id="ARBA00022737"/>
    </source>
</evidence>
<dbReference type="InterPro" id="IPR033453">
    <property type="entry name" value="Glyco_hydro_30_TIM-barrel"/>
</dbReference>
<name>A0A9Q0M0G9_BLOTA</name>
<dbReference type="InterPro" id="IPR017853">
    <property type="entry name" value="GH"/>
</dbReference>
<evidence type="ECO:0000256" key="13">
    <source>
        <dbReference type="ARBA" id="ARBA00022801"/>
    </source>
</evidence>
<dbReference type="GO" id="GO:0010605">
    <property type="term" value="P:negative regulation of macromolecule metabolic process"/>
    <property type="evidence" value="ECO:0007669"/>
    <property type="project" value="UniProtKB-ARBA"/>
</dbReference>
<dbReference type="GO" id="GO:0016758">
    <property type="term" value="F:hexosyltransferase activity"/>
    <property type="evidence" value="ECO:0007669"/>
    <property type="project" value="UniProtKB-ARBA"/>
</dbReference>
<dbReference type="SMART" id="SM00054">
    <property type="entry name" value="EFh"/>
    <property type="match status" value="3"/>
</dbReference>
<evidence type="ECO:0000256" key="4">
    <source>
        <dbReference type="ARBA" id="ARBA00004991"/>
    </source>
</evidence>
<dbReference type="SUPFAM" id="SSF51445">
    <property type="entry name" value="(Trans)glycosidases"/>
    <property type="match status" value="1"/>
</dbReference>
<comment type="subunit">
    <text evidence="20">Homodimer (via N-terminus).</text>
</comment>
<comment type="similarity">
    <text evidence="5">Belongs to the glycosyl hydrolase 30 family.</text>
</comment>
<evidence type="ECO:0000256" key="19">
    <source>
        <dbReference type="ARBA" id="ARBA00023136"/>
    </source>
</evidence>
<dbReference type="Pfam" id="PF00651">
    <property type="entry name" value="BTB"/>
    <property type="match status" value="1"/>
</dbReference>
<keyword evidence="14" id="KW-0106">Calcium</keyword>
<dbReference type="InterPro" id="IPR011992">
    <property type="entry name" value="EF-hand-dom_pair"/>
</dbReference>
<evidence type="ECO:0000256" key="18">
    <source>
        <dbReference type="ARBA" id="ARBA00023128"/>
    </source>
</evidence>
<feature type="repeat" description="Solcar" evidence="23">
    <location>
        <begin position="1637"/>
        <end position="1721"/>
    </location>
</feature>
<comment type="pathway">
    <text evidence="3">Lipid metabolism; sphingolipid metabolism.</text>
</comment>
<dbReference type="InterPro" id="IPR002048">
    <property type="entry name" value="EF_hand_dom"/>
</dbReference>
<dbReference type="Gene3D" id="1.50.40.10">
    <property type="entry name" value="Mitochondrial carrier domain"/>
    <property type="match status" value="1"/>
</dbReference>
<dbReference type="GO" id="GO:0006066">
    <property type="term" value="P:alcohol metabolic process"/>
    <property type="evidence" value="ECO:0007669"/>
    <property type="project" value="UniProtKB-ARBA"/>
</dbReference>
<dbReference type="GO" id="GO:0051246">
    <property type="term" value="P:regulation of protein metabolic process"/>
    <property type="evidence" value="ECO:0007669"/>
    <property type="project" value="UniProtKB-ARBA"/>
</dbReference>
<dbReference type="GO" id="GO:0006680">
    <property type="term" value="P:glucosylceramide catabolic process"/>
    <property type="evidence" value="ECO:0007669"/>
    <property type="project" value="UniProtKB-ARBA"/>
</dbReference>
<keyword evidence="12" id="KW-0999">Mitochondrion inner membrane</keyword>
<keyword evidence="15" id="KW-0746">Sphingolipid metabolism</keyword>
<protein>
    <recommendedName>
        <fullName evidence="7">glucosylceramidase</fullName>
        <ecNumber evidence="7">3.2.1.45</ecNumber>
    </recommendedName>
</protein>
<comment type="catalytic activity">
    <reaction evidence="21">
        <text>a beta-D-glucosylceramide + H2O = an N-acyl-sphingoid base + D-glucose</text>
        <dbReference type="Rhea" id="RHEA:81447"/>
        <dbReference type="ChEBI" id="CHEBI:4167"/>
        <dbReference type="ChEBI" id="CHEBI:15377"/>
        <dbReference type="ChEBI" id="CHEBI:83264"/>
        <dbReference type="ChEBI" id="CHEBI:83273"/>
    </reaction>
    <physiologicalReaction direction="left-to-right" evidence="21">
        <dbReference type="Rhea" id="RHEA:81448"/>
    </physiologicalReaction>
</comment>
<reference evidence="27" key="1">
    <citation type="submission" date="2022-12" db="EMBL/GenBank/DDBJ databases">
        <title>Genome assemblies of Blomia tropicalis.</title>
        <authorList>
            <person name="Cui Y."/>
        </authorList>
    </citation>
    <scope>NUCLEOTIDE SEQUENCE</scope>
    <source>
        <tissue evidence="27">Adult mites</tissue>
    </source>
</reference>
<comment type="catalytic activity">
    <reaction evidence="1">
        <text>a beta-D-glucosyl-(1&lt;-&gt;1')-N-acylsphing-4-enine + H2O = an N-acylsphing-4-enine + D-glucose</text>
        <dbReference type="Rhea" id="RHEA:13269"/>
        <dbReference type="ChEBI" id="CHEBI:4167"/>
        <dbReference type="ChEBI" id="CHEBI:15377"/>
        <dbReference type="ChEBI" id="CHEBI:22801"/>
        <dbReference type="ChEBI" id="CHEBI:52639"/>
        <dbReference type="EC" id="3.2.1.45"/>
    </reaction>
    <physiologicalReaction direction="left-to-right" evidence="1">
        <dbReference type="Rhea" id="RHEA:13270"/>
    </physiologicalReaction>
</comment>
<evidence type="ECO:0000256" key="17">
    <source>
        <dbReference type="ARBA" id="ARBA00023098"/>
    </source>
</evidence>
<dbReference type="PANTHER" id="PTHR16064">
    <property type="entry name" value="BTB POZ DOMAIN CONTAINING 7"/>
    <property type="match status" value="1"/>
</dbReference>
<evidence type="ECO:0000256" key="9">
    <source>
        <dbReference type="ARBA" id="ARBA00022692"/>
    </source>
</evidence>
<evidence type="ECO:0000259" key="26">
    <source>
        <dbReference type="PROSITE" id="PS50222"/>
    </source>
</evidence>
<dbReference type="Pfam" id="PF00153">
    <property type="entry name" value="Mito_carr"/>
    <property type="match status" value="3"/>
</dbReference>
<dbReference type="EMBL" id="JAPWDV010000003">
    <property type="protein sequence ID" value="KAJ6217803.1"/>
    <property type="molecule type" value="Genomic_DNA"/>
</dbReference>
<evidence type="ECO:0000256" key="14">
    <source>
        <dbReference type="ARBA" id="ARBA00022837"/>
    </source>
</evidence>
<dbReference type="GO" id="GO:0005743">
    <property type="term" value="C:mitochondrial inner membrane"/>
    <property type="evidence" value="ECO:0007669"/>
    <property type="project" value="UniProtKB-SubCell"/>
</dbReference>
<dbReference type="GO" id="GO:0042391">
    <property type="term" value="P:regulation of membrane potential"/>
    <property type="evidence" value="ECO:0007669"/>
    <property type="project" value="UniProtKB-ARBA"/>
</dbReference>
<keyword evidence="28" id="KW-1185">Reference proteome</keyword>
<dbReference type="InterPro" id="IPR023395">
    <property type="entry name" value="MCP_dom_sf"/>
</dbReference>
<feature type="domain" description="EF-hand" evidence="26">
    <location>
        <begin position="1296"/>
        <end position="1331"/>
    </location>
</feature>
<dbReference type="FunFam" id="1.10.238.10:FF:000416">
    <property type="entry name" value="Aralar1, isoform F"/>
    <property type="match status" value="1"/>
</dbReference>
<dbReference type="GO" id="GO:0032006">
    <property type="term" value="P:regulation of TOR signaling"/>
    <property type="evidence" value="ECO:0007669"/>
    <property type="project" value="UniProtKB-ARBA"/>
</dbReference>
<evidence type="ECO:0000256" key="2">
    <source>
        <dbReference type="ARBA" id="ARBA00004448"/>
    </source>
</evidence>
<dbReference type="InterPro" id="IPR042345">
    <property type="entry name" value="Btbd7"/>
</dbReference>
<comment type="subcellular location">
    <subcellularLocation>
        <location evidence="2">Mitochondrion inner membrane</location>
        <topology evidence="2">Multi-pass membrane protein</topology>
    </subcellularLocation>
</comment>
<evidence type="ECO:0000256" key="5">
    <source>
        <dbReference type="ARBA" id="ARBA00005382"/>
    </source>
</evidence>
<dbReference type="GO" id="GO:0006914">
    <property type="term" value="P:autophagy"/>
    <property type="evidence" value="ECO:0007669"/>
    <property type="project" value="UniProtKB-ARBA"/>
</dbReference>
<comment type="caution">
    <text evidence="27">The sequence shown here is derived from an EMBL/GenBank/DDBJ whole genome shotgun (WGS) entry which is preliminary data.</text>
</comment>
<dbReference type="GO" id="GO:0004348">
    <property type="term" value="F:glucosylceramidase activity"/>
    <property type="evidence" value="ECO:0007669"/>
    <property type="project" value="UniProtKB-EC"/>
</dbReference>
<dbReference type="Pfam" id="PF07707">
    <property type="entry name" value="BACK"/>
    <property type="match status" value="1"/>
</dbReference>
<dbReference type="EC" id="3.2.1.45" evidence="7"/>
<dbReference type="SUPFAM" id="SSF103506">
    <property type="entry name" value="Mitochondrial carrier"/>
    <property type="match status" value="1"/>
</dbReference>
<dbReference type="InterPro" id="IPR000210">
    <property type="entry name" value="BTB/POZ_dom"/>
</dbReference>
<dbReference type="GO" id="GO:0005509">
    <property type="term" value="F:calcium ion binding"/>
    <property type="evidence" value="ECO:0007669"/>
    <property type="project" value="InterPro"/>
</dbReference>
<dbReference type="GO" id="GO:0007040">
    <property type="term" value="P:lysosome organization"/>
    <property type="evidence" value="ECO:0007669"/>
    <property type="project" value="UniProtKB-ARBA"/>
</dbReference>
<sequence>MGANASVHIGPGTSDSKSTRTSADAITNLGHLSSNGFNANNEIPSSPIGLMFSKDKKLKKLKQRFKWKKGNGTNHGQVFREFAQLINIRDLAQIYDEYKATFFLKELSNHAESARPIASTIRNDLSELYDFKHNNDITLVYKGVDFPVHKAIVCARCPFFRELLGKKQFGAVANVNLEIKGLRVELFNDLLKFLYTGELAGSYDPRSNSSSYQALIRISQECGVPNSLSHDLKYLLETGIYSDASLCFQSTNNDLNGESNQTNSSKRCTCFEQTEFSCHQPILAARSPFFRNVIIRTQRRNATLKQDVSLNERIKIVLDETIIPRRFARILLHVMYRDSDDLMNLVQSCICKCSAGATQSSYKDSKDNQYLVKEIMDLYEIARFLEIDYLVQSCEDLMIELLSIETLIPILKWSEQSHGSPYVKRQALCFLKEEFSSFASSTNLLYQLDYCHLLEALKSDFLEASELEILKAVFKWGEYHLLKQMEEREPNLLSSHSLTRKSLKKKDLDDDKLRELISELVALVRVGHILPIDSEYLKHIAKRGFIDTLPPYMVGDDNSLPINRGLTAWFRNRSNRTFLRPRYFTPYFDECKMILEERLGYHISCDDNLDSMIAILNKKYVTQSIPDALYMVDKANFNNNGENSVISDGDIQSPVNNFHFCFTSSSSSSIICYEELDKPRPNLPILEERVLLMMRQREQELKTSPFCVQALKTAHNRCQALRLIQLRVVREFGLPDVACEVLHLRNFARPPSPAVCDMDDNSSQVSFGRNDPCDINIPPPPPRPASGFLPSTHTSTLQECDPFSYNSELKLESSSRYELASQFSSTDSHRTLSEAIPDIAIATQNLSKLKLANLLNKTVGVEVTIDRTKTFQTLLGFGGAFTDAASINILKLGSKLTTNIIEDYYGQNGLRYSMSRVPIGGSDFSTRPYSYDDNNKDDFDLKNFKLQPEDIHYKIPLIKQAIKVSRNKLKIFASPWSAPAWMKTNGKLNGKGSLKGEPNGKYYKTWAKYFIKFFDAYKNNGIDFWGLTIQNEPLDGIFSNFPFNCMAMSEKQQRIFIFDTLAPLLNVSGYGELKIMISDDQRPFSLNWANSIFSHPKASQYVAGLAFHWYLNSFTTPKILDDIHNKYPNFFLLSSEACEGSGPFEKEKVSLGNWQRAESYALDIIEDLQHYTAGWIDWNLALNLEGANNGNDLDSTTLKKKLLEKLFKHASCLEASHINRANPERLREIFKKYATIEKDGEHFMTADNFIRSYLGLYTEPEYNEKTVKLLANIVDTSKDGLISFQEFEAFEAILCKPDAIYRAAFQLFDTNGSGSITFDEFEEIIKKTTLYSKIPFDFKSEFVQLHFGANHKRTVSYGEFSQVLVDFHDEHAIQAFKSRDSTKQGVISAVDFSDIMINCKSHLLTDDVRRNLVAVAGAGTGGHQVTFPFFIAFNALLENMELVKRIFLSYTKGNSHIEITKEEFVYASQQMSQITPLEIDILFQLSGSIHQSTGRISYQDLELIAPNHPSKYILKPIVEMKSSDKTGSGERGVGLQLLESAYRFTLGSIAGATGATVVYPIDLVKTRMQNQRTGSVIGELMYRNSWDCAKKVIRHEGIFGLYRGLLPQLVGVCPEKAIKLTMNDFVRDKLTSKTGEIAFASECIAGGCAGASQVMFTNPLEIVKIRLQVAGEITTGPKVSALGVIRELGFRGLYKGSKACFLRDIPFSAIYFPVYANCKLKFADVDGHNSPSSLLLSAVIAGVPAAYLVTPADVIKTRLQVAARAGQTTYSGVIDATRKILAEEGFGALWKGGPARVFRSAPQFGFTLLTYEVLQRTFYIDFGGRRPTGSETIVPTSTETKSHNPDHIGGYKTALSTFSGMESKFGLYFPKFRPIAS</sequence>
<dbReference type="Pfam" id="PF02055">
    <property type="entry name" value="Glyco_hydro_30"/>
    <property type="match status" value="1"/>
</dbReference>